<comment type="caution">
    <text evidence="1">The sequence shown here is derived from an EMBL/GenBank/DDBJ whole genome shotgun (WGS) entry which is preliminary data.</text>
</comment>
<dbReference type="AlphaFoldDB" id="X1GWV4"/>
<accession>X1GWV4</accession>
<gene>
    <name evidence="1" type="ORF">S03H2_13448</name>
</gene>
<evidence type="ECO:0000313" key="1">
    <source>
        <dbReference type="EMBL" id="GAH37458.1"/>
    </source>
</evidence>
<protein>
    <submittedName>
        <fullName evidence="1">Uncharacterized protein</fullName>
    </submittedName>
</protein>
<dbReference type="EMBL" id="BARU01006829">
    <property type="protein sequence ID" value="GAH37458.1"/>
    <property type="molecule type" value="Genomic_DNA"/>
</dbReference>
<sequence>MDENDIDKAIEENIRTGDMKHAGFKNGEESFKLTKDGEDKARYMIGTDPESAMTILSIPYNHDETDKFYKTIELIHECRKEAETK</sequence>
<name>X1GWV4_9ZZZZ</name>
<proteinExistence type="predicted"/>
<organism evidence="1">
    <name type="scientific">marine sediment metagenome</name>
    <dbReference type="NCBI Taxonomy" id="412755"/>
    <lineage>
        <taxon>unclassified sequences</taxon>
        <taxon>metagenomes</taxon>
        <taxon>ecological metagenomes</taxon>
    </lineage>
</organism>
<reference evidence="1" key="1">
    <citation type="journal article" date="2014" name="Front. Microbiol.">
        <title>High frequency of phylogenetically diverse reductive dehalogenase-homologous genes in deep subseafloor sedimentary metagenomes.</title>
        <authorList>
            <person name="Kawai M."/>
            <person name="Futagami T."/>
            <person name="Toyoda A."/>
            <person name="Takaki Y."/>
            <person name="Nishi S."/>
            <person name="Hori S."/>
            <person name="Arai W."/>
            <person name="Tsubouchi T."/>
            <person name="Morono Y."/>
            <person name="Uchiyama I."/>
            <person name="Ito T."/>
            <person name="Fujiyama A."/>
            <person name="Inagaki F."/>
            <person name="Takami H."/>
        </authorList>
    </citation>
    <scope>NUCLEOTIDE SEQUENCE</scope>
    <source>
        <strain evidence="1">Expedition CK06-06</strain>
    </source>
</reference>